<feature type="transmembrane region" description="Helical" evidence="6">
    <location>
        <begin position="269"/>
        <end position="288"/>
    </location>
</feature>
<dbReference type="AlphaFoldDB" id="A0A165C940"/>
<dbReference type="PANTHER" id="PTHR12570:SF86">
    <property type="entry name" value="ADR321CP"/>
    <property type="match status" value="1"/>
</dbReference>
<feature type="compositionally biased region" description="Polar residues" evidence="5">
    <location>
        <begin position="411"/>
        <end position="424"/>
    </location>
</feature>
<comment type="subcellular location">
    <subcellularLocation>
        <location evidence="1">Membrane</location>
        <topology evidence="1">Multi-pass membrane protein</topology>
    </subcellularLocation>
</comment>
<dbReference type="Proteomes" id="UP000077266">
    <property type="component" value="Unassembled WGS sequence"/>
</dbReference>
<keyword evidence="8" id="KW-1185">Reference proteome</keyword>
<evidence type="ECO:0000256" key="3">
    <source>
        <dbReference type="ARBA" id="ARBA00022989"/>
    </source>
</evidence>
<dbReference type="InterPro" id="IPR008521">
    <property type="entry name" value="Mg_trans_NIPA"/>
</dbReference>
<evidence type="ECO:0000256" key="1">
    <source>
        <dbReference type="ARBA" id="ARBA00004141"/>
    </source>
</evidence>
<evidence type="ECO:0008006" key="9">
    <source>
        <dbReference type="Google" id="ProtNLM"/>
    </source>
</evidence>
<feature type="compositionally biased region" description="Basic and acidic residues" evidence="5">
    <location>
        <begin position="427"/>
        <end position="443"/>
    </location>
</feature>
<name>A0A165C940_EXIGL</name>
<dbReference type="EMBL" id="KV426349">
    <property type="protein sequence ID" value="KZV82046.1"/>
    <property type="molecule type" value="Genomic_DNA"/>
</dbReference>
<feature type="transmembrane region" description="Helical" evidence="6">
    <location>
        <begin position="81"/>
        <end position="101"/>
    </location>
</feature>
<dbReference type="PANTHER" id="PTHR12570">
    <property type="match status" value="1"/>
</dbReference>
<dbReference type="InParanoid" id="A0A165C940"/>
<sequence length="554" mass="58752">MDGPPPTVSVAVGIIIGLLSSVVQSLGLTIQRKSHVLEELLPEQRRRPEHRRPLWLIGFAIFISSNVLGSVFQIAALPVVILAPLGAVSLLWNAVFARLLLGDVFTSIMAIGTALIAIGAVLIAVFGVVPEPNHSLEDLLALLRRGPFVIYFSLLVAAVLGLLVVTHIAERTLPVAVASVPSSPIIQAVDRATERTPLLPTATFDGKAGSASPPPSIASDAALHRKRMLVAISFASLSGILSGMCIIFAKAGVELLLLTIGGNNQFWRWESWVLVSGLVVVALLQLWYLHKSLVLAAPTLVCPLAFCFYNLSSIINSLIYFDQLALLSTSHLLLVVLGIFVLLSGVGALSLREHGIELGTWTEGGEALDAAIVDVDAEDGVPEADVRRTVATSPGIHHRESRSVHFAFPTIHTTGPSEDASTSAAEPRQRRTSSETQPAEHPHGVGAHTRAPSAPHLTLTRRQSGLSVSDMGQPAWGTGLSIGLSPVSPGFALVPRRRVSSVGAKGLGFAGVVRAAMRRVSDGPPRDNAVESVSSGRRRWTWLKAKLGGREGNA</sequence>
<feature type="transmembrane region" description="Helical" evidence="6">
    <location>
        <begin position="149"/>
        <end position="169"/>
    </location>
</feature>
<dbReference type="SUPFAM" id="SSF103481">
    <property type="entry name" value="Multidrug resistance efflux transporter EmrE"/>
    <property type="match status" value="1"/>
</dbReference>
<keyword evidence="3 6" id="KW-1133">Transmembrane helix</keyword>
<dbReference type="OrthoDB" id="2504919at2759"/>
<dbReference type="GO" id="GO:0016020">
    <property type="term" value="C:membrane"/>
    <property type="evidence" value="ECO:0007669"/>
    <property type="project" value="UniProtKB-SubCell"/>
</dbReference>
<feature type="transmembrane region" description="Helical" evidence="6">
    <location>
        <begin position="229"/>
        <end position="249"/>
    </location>
</feature>
<feature type="transmembrane region" description="Helical" evidence="6">
    <location>
        <begin position="54"/>
        <end position="75"/>
    </location>
</feature>
<feature type="transmembrane region" description="Helical" evidence="6">
    <location>
        <begin position="300"/>
        <end position="320"/>
    </location>
</feature>
<reference evidence="7 8" key="1">
    <citation type="journal article" date="2016" name="Mol. Biol. Evol.">
        <title>Comparative Genomics of Early-Diverging Mushroom-Forming Fungi Provides Insights into the Origins of Lignocellulose Decay Capabilities.</title>
        <authorList>
            <person name="Nagy L.G."/>
            <person name="Riley R."/>
            <person name="Tritt A."/>
            <person name="Adam C."/>
            <person name="Daum C."/>
            <person name="Floudas D."/>
            <person name="Sun H."/>
            <person name="Yadav J.S."/>
            <person name="Pangilinan J."/>
            <person name="Larsson K.H."/>
            <person name="Matsuura K."/>
            <person name="Barry K."/>
            <person name="Labutti K."/>
            <person name="Kuo R."/>
            <person name="Ohm R.A."/>
            <person name="Bhattacharya S.S."/>
            <person name="Shirouzu T."/>
            <person name="Yoshinaga Y."/>
            <person name="Martin F.M."/>
            <person name="Grigoriev I.V."/>
            <person name="Hibbett D.S."/>
        </authorList>
    </citation>
    <scope>NUCLEOTIDE SEQUENCE [LARGE SCALE GENOMIC DNA]</scope>
    <source>
        <strain evidence="7 8">HHB12029</strain>
    </source>
</reference>
<gene>
    <name evidence="7" type="ORF">EXIGLDRAFT_779031</name>
</gene>
<proteinExistence type="predicted"/>
<feature type="region of interest" description="Disordered" evidence="5">
    <location>
        <begin position="408"/>
        <end position="455"/>
    </location>
</feature>
<keyword evidence="4 6" id="KW-0472">Membrane</keyword>
<feature type="transmembrane region" description="Helical" evidence="6">
    <location>
        <begin position="6"/>
        <end position="28"/>
    </location>
</feature>
<dbReference type="InterPro" id="IPR037185">
    <property type="entry name" value="EmrE-like"/>
</dbReference>
<accession>A0A165C940</accession>
<evidence type="ECO:0000313" key="8">
    <source>
        <dbReference type="Proteomes" id="UP000077266"/>
    </source>
</evidence>
<evidence type="ECO:0000313" key="7">
    <source>
        <dbReference type="EMBL" id="KZV82046.1"/>
    </source>
</evidence>
<keyword evidence="2 6" id="KW-0812">Transmembrane</keyword>
<evidence type="ECO:0000256" key="4">
    <source>
        <dbReference type="ARBA" id="ARBA00023136"/>
    </source>
</evidence>
<dbReference type="Pfam" id="PF05653">
    <property type="entry name" value="Mg_trans_NIPA"/>
    <property type="match status" value="2"/>
</dbReference>
<feature type="transmembrane region" description="Helical" evidence="6">
    <location>
        <begin position="108"/>
        <end position="129"/>
    </location>
</feature>
<evidence type="ECO:0000256" key="5">
    <source>
        <dbReference type="SAM" id="MobiDB-lite"/>
    </source>
</evidence>
<feature type="transmembrane region" description="Helical" evidence="6">
    <location>
        <begin position="332"/>
        <end position="351"/>
    </location>
</feature>
<protein>
    <recommendedName>
        <fullName evidence="9">DUF803-domain-containing protein</fullName>
    </recommendedName>
</protein>
<organism evidence="7 8">
    <name type="scientific">Exidia glandulosa HHB12029</name>
    <dbReference type="NCBI Taxonomy" id="1314781"/>
    <lineage>
        <taxon>Eukaryota</taxon>
        <taxon>Fungi</taxon>
        <taxon>Dikarya</taxon>
        <taxon>Basidiomycota</taxon>
        <taxon>Agaricomycotina</taxon>
        <taxon>Agaricomycetes</taxon>
        <taxon>Auriculariales</taxon>
        <taxon>Exidiaceae</taxon>
        <taxon>Exidia</taxon>
    </lineage>
</organism>
<dbReference type="GO" id="GO:0015095">
    <property type="term" value="F:magnesium ion transmembrane transporter activity"/>
    <property type="evidence" value="ECO:0007669"/>
    <property type="project" value="InterPro"/>
</dbReference>
<evidence type="ECO:0000256" key="2">
    <source>
        <dbReference type="ARBA" id="ARBA00022692"/>
    </source>
</evidence>
<evidence type="ECO:0000256" key="6">
    <source>
        <dbReference type="SAM" id="Phobius"/>
    </source>
</evidence>